<evidence type="ECO:0000313" key="2">
    <source>
        <dbReference type="Proteomes" id="UP001432027"/>
    </source>
</evidence>
<dbReference type="Proteomes" id="UP001432027">
    <property type="component" value="Unassembled WGS sequence"/>
</dbReference>
<keyword evidence="2" id="KW-1185">Reference proteome</keyword>
<proteinExistence type="predicted"/>
<reference evidence="1" key="1">
    <citation type="submission" date="2023-10" db="EMBL/GenBank/DDBJ databases">
        <title>Genome assembly of Pristionchus species.</title>
        <authorList>
            <person name="Yoshida K."/>
            <person name="Sommer R.J."/>
        </authorList>
    </citation>
    <scope>NUCLEOTIDE SEQUENCE</scope>
    <source>
        <strain evidence="1">RS0144</strain>
    </source>
</reference>
<protein>
    <submittedName>
        <fullName evidence="1">Uncharacterized protein</fullName>
    </submittedName>
</protein>
<dbReference type="EMBL" id="BTSX01000006">
    <property type="protein sequence ID" value="GMT03507.1"/>
    <property type="molecule type" value="Genomic_DNA"/>
</dbReference>
<feature type="non-terminal residue" evidence="1">
    <location>
        <position position="1"/>
    </location>
</feature>
<organism evidence="1 2">
    <name type="scientific">Pristionchus entomophagus</name>
    <dbReference type="NCBI Taxonomy" id="358040"/>
    <lineage>
        <taxon>Eukaryota</taxon>
        <taxon>Metazoa</taxon>
        <taxon>Ecdysozoa</taxon>
        <taxon>Nematoda</taxon>
        <taxon>Chromadorea</taxon>
        <taxon>Rhabditida</taxon>
        <taxon>Rhabditina</taxon>
        <taxon>Diplogasteromorpha</taxon>
        <taxon>Diplogasteroidea</taxon>
        <taxon>Neodiplogasteridae</taxon>
        <taxon>Pristionchus</taxon>
    </lineage>
</organism>
<comment type="caution">
    <text evidence="1">The sequence shown here is derived from an EMBL/GenBank/DDBJ whole genome shotgun (WGS) entry which is preliminary data.</text>
</comment>
<accession>A0AAV5UAX1</accession>
<name>A0AAV5UAX1_9BILA</name>
<feature type="non-terminal residue" evidence="1">
    <location>
        <position position="204"/>
    </location>
</feature>
<gene>
    <name evidence="1" type="ORF">PENTCL1PPCAC_25681</name>
</gene>
<evidence type="ECO:0000313" key="1">
    <source>
        <dbReference type="EMBL" id="GMT03507.1"/>
    </source>
</evidence>
<sequence>RRHNTTRAAWWPVPYVVSSSSGESKPTPLGISRSAATNDVVEKSHSGFHTMSAGITSLRRKILRMIVEQSLARTANHSKPIAPDVVHVSGVYTDPNNGKADSASAANKLARPGYPRFSSVSESHENRLLISLPRSLSRETSRDSDKAFEPVFQVQPATRIHEDSNEMTTTPLPTTLRRVEIQRPTTVIIHRIPPHAPPVFFRST</sequence>
<dbReference type="AlphaFoldDB" id="A0AAV5UAX1"/>